<comment type="function">
    <text evidence="7">Catalyzes a trans-dehydration via an enolate intermediate.</text>
</comment>
<dbReference type="PIRSF" id="PIRSF001399">
    <property type="entry name" value="DHquinase_II"/>
    <property type="match status" value="1"/>
</dbReference>
<dbReference type="GO" id="GO:0003855">
    <property type="term" value="F:3-dehydroquinate dehydratase activity"/>
    <property type="evidence" value="ECO:0007669"/>
    <property type="project" value="UniProtKB-UniRule"/>
</dbReference>
<dbReference type="CDD" id="cd00466">
    <property type="entry name" value="DHQase_II"/>
    <property type="match status" value="1"/>
</dbReference>
<keyword evidence="7" id="KW-0057">Aromatic amino acid biosynthesis</keyword>
<dbReference type="PANTHER" id="PTHR21272">
    <property type="entry name" value="CATABOLIC 3-DEHYDROQUINASE"/>
    <property type="match status" value="1"/>
</dbReference>
<feature type="binding site" evidence="7 9">
    <location>
        <position position="80"/>
    </location>
    <ligand>
        <name>substrate</name>
    </ligand>
</feature>
<feature type="active site" description="Proton acceptor" evidence="7 8">
    <location>
        <position position="22"/>
    </location>
</feature>
<proteinExistence type="inferred from homology"/>
<dbReference type="GO" id="GO:0009073">
    <property type="term" value="P:aromatic amino acid family biosynthetic process"/>
    <property type="evidence" value="ECO:0007669"/>
    <property type="project" value="UniProtKB-KW"/>
</dbReference>
<evidence type="ECO:0000256" key="2">
    <source>
        <dbReference type="ARBA" id="ARBA00004902"/>
    </source>
</evidence>
<organism evidence="11 12">
    <name type="scientific">Tissierella praeacuta DSM 18095</name>
    <dbReference type="NCBI Taxonomy" id="1123404"/>
    <lineage>
        <taxon>Bacteria</taxon>
        <taxon>Bacillati</taxon>
        <taxon>Bacillota</taxon>
        <taxon>Tissierellia</taxon>
        <taxon>Tissierellales</taxon>
        <taxon>Tissierellaceae</taxon>
        <taxon>Tissierella</taxon>
    </lineage>
</organism>
<dbReference type="RefSeq" id="WP_072971999.1">
    <property type="nucleotide sequence ID" value="NZ_FQTY01000001.1"/>
</dbReference>
<dbReference type="HAMAP" id="MF_00169">
    <property type="entry name" value="AroQ"/>
    <property type="match status" value="1"/>
</dbReference>
<dbReference type="Proteomes" id="UP000184114">
    <property type="component" value="Unassembled WGS sequence"/>
</dbReference>
<dbReference type="NCBIfam" id="NF003807">
    <property type="entry name" value="PRK05395.1-4"/>
    <property type="match status" value="1"/>
</dbReference>
<dbReference type="GO" id="GO:0019631">
    <property type="term" value="P:quinate catabolic process"/>
    <property type="evidence" value="ECO:0007669"/>
    <property type="project" value="TreeGrafter"/>
</dbReference>
<dbReference type="NCBIfam" id="NF003805">
    <property type="entry name" value="PRK05395.1-2"/>
    <property type="match status" value="1"/>
</dbReference>
<keyword evidence="12" id="KW-1185">Reference proteome</keyword>
<dbReference type="UniPathway" id="UPA00053">
    <property type="reaction ID" value="UER00086"/>
</dbReference>
<evidence type="ECO:0000256" key="7">
    <source>
        <dbReference type="HAMAP-Rule" id="MF_00169"/>
    </source>
</evidence>
<evidence type="ECO:0000256" key="9">
    <source>
        <dbReference type="PIRSR" id="PIRSR001399-2"/>
    </source>
</evidence>
<reference evidence="12" key="1">
    <citation type="submission" date="2016-11" db="EMBL/GenBank/DDBJ databases">
        <authorList>
            <person name="Varghese N."/>
            <person name="Submissions S."/>
        </authorList>
    </citation>
    <scope>NUCLEOTIDE SEQUENCE [LARGE SCALE GENOMIC DNA]</scope>
    <source>
        <strain evidence="12">DSM 18095</strain>
    </source>
</reference>
<feature type="active site" description="Proton donor" evidence="7 8">
    <location>
        <position position="100"/>
    </location>
</feature>
<dbReference type="InterPro" id="IPR001874">
    <property type="entry name" value="DHquinase_II"/>
</dbReference>
<comment type="pathway">
    <text evidence="2 7">Metabolic intermediate biosynthesis; chorismate biosynthesis; chorismate from D-erythrose 4-phosphate and phosphoenolpyruvate: step 3/7.</text>
</comment>
<evidence type="ECO:0000256" key="3">
    <source>
        <dbReference type="ARBA" id="ARBA00011037"/>
    </source>
</evidence>
<feature type="binding site" evidence="7 9">
    <location>
        <position position="111"/>
    </location>
    <ligand>
        <name>substrate</name>
    </ligand>
</feature>
<dbReference type="PANTHER" id="PTHR21272:SF3">
    <property type="entry name" value="CATABOLIC 3-DEHYDROQUINASE"/>
    <property type="match status" value="1"/>
</dbReference>
<dbReference type="GeneID" id="90994940"/>
<evidence type="ECO:0000256" key="10">
    <source>
        <dbReference type="PIRSR" id="PIRSR001399-3"/>
    </source>
</evidence>
<keyword evidence="6 7" id="KW-0456">Lyase</keyword>
<protein>
    <recommendedName>
        <fullName evidence="5 7">3-dehydroquinate dehydratase</fullName>
        <shortName evidence="7">3-dehydroquinase</shortName>
        <ecNumber evidence="5 7">4.2.1.10</ecNumber>
    </recommendedName>
    <alternativeName>
        <fullName evidence="7">Type II DHQase</fullName>
    </alternativeName>
</protein>
<dbReference type="AlphaFoldDB" id="A0A1M4SD36"/>
<evidence type="ECO:0000256" key="5">
    <source>
        <dbReference type="ARBA" id="ARBA00012060"/>
    </source>
</evidence>
<keyword evidence="7" id="KW-0028">Amino-acid biosynthesis</keyword>
<dbReference type="SUPFAM" id="SSF52304">
    <property type="entry name" value="Type II 3-dehydroquinate dehydratase"/>
    <property type="match status" value="1"/>
</dbReference>
<comment type="catalytic activity">
    <reaction evidence="1 7">
        <text>3-dehydroquinate = 3-dehydroshikimate + H2O</text>
        <dbReference type="Rhea" id="RHEA:21096"/>
        <dbReference type="ChEBI" id="CHEBI:15377"/>
        <dbReference type="ChEBI" id="CHEBI:16630"/>
        <dbReference type="ChEBI" id="CHEBI:32364"/>
        <dbReference type="EC" id="4.2.1.10"/>
    </reaction>
</comment>
<evidence type="ECO:0000313" key="12">
    <source>
        <dbReference type="Proteomes" id="UP000184114"/>
    </source>
</evidence>
<evidence type="ECO:0000313" key="11">
    <source>
        <dbReference type="EMBL" id="SHE29937.1"/>
    </source>
</evidence>
<dbReference type="NCBIfam" id="TIGR01088">
    <property type="entry name" value="aroQ"/>
    <property type="match status" value="1"/>
</dbReference>
<gene>
    <name evidence="7" type="primary">aroQ</name>
    <name evidence="11" type="ORF">SAMN02745784_00248</name>
</gene>
<feature type="site" description="Transition state stabilizer" evidence="7 10">
    <location>
        <position position="17"/>
    </location>
</feature>
<dbReference type="Gene3D" id="3.40.50.9100">
    <property type="entry name" value="Dehydroquinase, class II"/>
    <property type="match status" value="1"/>
</dbReference>
<comment type="subunit">
    <text evidence="4 7">Homododecamer.</text>
</comment>
<evidence type="ECO:0000256" key="8">
    <source>
        <dbReference type="PIRSR" id="PIRSR001399-1"/>
    </source>
</evidence>
<comment type="similarity">
    <text evidence="3 7">Belongs to the type-II 3-dehydroquinase family.</text>
</comment>
<dbReference type="GO" id="GO:0009423">
    <property type="term" value="P:chorismate biosynthetic process"/>
    <property type="evidence" value="ECO:0007669"/>
    <property type="project" value="UniProtKB-UniRule"/>
</dbReference>
<evidence type="ECO:0000256" key="6">
    <source>
        <dbReference type="ARBA" id="ARBA00023239"/>
    </source>
</evidence>
<evidence type="ECO:0000256" key="4">
    <source>
        <dbReference type="ARBA" id="ARBA00011193"/>
    </source>
</evidence>
<feature type="binding site" evidence="7 9">
    <location>
        <position position="74"/>
    </location>
    <ligand>
        <name>substrate</name>
    </ligand>
</feature>
<dbReference type="Pfam" id="PF01220">
    <property type="entry name" value="DHquinase_II"/>
    <property type="match status" value="1"/>
</dbReference>
<name>A0A1M4SD36_9FIRM</name>
<dbReference type="GO" id="GO:0008652">
    <property type="term" value="P:amino acid biosynthetic process"/>
    <property type="evidence" value="ECO:0007669"/>
    <property type="project" value="UniProtKB-KW"/>
</dbReference>
<sequence>MKVLIIHGPNLNLLEKRDNFIYGGKSLEQINELIRNRAMELDMDVEIFQSNHEGEIVDKIQDVIISRYSGLIINPGGFTHYSIVIRDAIEMLEVPVIEVHLSNISGRENFRRESVIAPVCTGQISGLGSISYLIAMDALKLLNK</sequence>
<dbReference type="InterPro" id="IPR036441">
    <property type="entry name" value="DHquinase_II_sf"/>
</dbReference>
<feature type="binding site" evidence="7 9">
    <location>
        <position position="87"/>
    </location>
    <ligand>
        <name>substrate</name>
    </ligand>
</feature>
<dbReference type="STRING" id="1123404.SAMN02745784_00248"/>
<dbReference type="EC" id="4.2.1.10" evidence="5 7"/>
<evidence type="ECO:0000256" key="1">
    <source>
        <dbReference type="ARBA" id="ARBA00001864"/>
    </source>
</evidence>
<accession>A0A1M4SD36</accession>
<dbReference type="EMBL" id="FQTY01000001">
    <property type="protein sequence ID" value="SHE29937.1"/>
    <property type="molecule type" value="Genomic_DNA"/>
</dbReference>
<feature type="binding site" evidence="7 9">
    <location>
        <begin position="101"/>
        <end position="102"/>
    </location>
    <ligand>
        <name>substrate</name>
    </ligand>
</feature>